<comment type="similarity">
    <text evidence="2 10 11">Belongs to the TonB-dependent receptor family.</text>
</comment>
<evidence type="ECO:0000256" key="12">
    <source>
        <dbReference type="SAM" id="SignalP"/>
    </source>
</evidence>
<dbReference type="InterPro" id="IPR000531">
    <property type="entry name" value="Beta-barrel_TonB"/>
</dbReference>
<dbReference type="Proteomes" id="UP001180825">
    <property type="component" value="Unassembled WGS sequence"/>
</dbReference>
<keyword evidence="12" id="KW-0732">Signal</keyword>
<dbReference type="Gene3D" id="2.40.170.20">
    <property type="entry name" value="TonB-dependent receptor, beta-barrel domain"/>
    <property type="match status" value="1"/>
</dbReference>
<gene>
    <name evidence="15" type="ORF">J2X21_004401</name>
</gene>
<dbReference type="Gene3D" id="2.170.130.10">
    <property type="entry name" value="TonB-dependent receptor, plug domain"/>
    <property type="match status" value="1"/>
</dbReference>
<comment type="caution">
    <text evidence="15">The sequence shown here is derived from an EMBL/GenBank/DDBJ whole genome shotgun (WGS) entry which is preliminary data.</text>
</comment>
<evidence type="ECO:0000256" key="8">
    <source>
        <dbReference type="ARBA" id="ARBA00023170"/>
    </source>
</evidence>
<evidence type="ECO:0000256" key="11">
    <source>
        <dbReference type="RuleBase" id="RU003357"/>
    </source>
</evidence>
<proteinExistence type="inferred from homology"/>
<evidence type="ECO:0000313" key="15">
    <source>
        <dbReference type="EMBL" id="MDR7335236.1"/>
    </source>
</evidence>
<evidence type="ECO:0000256" key="4">
    <source>
        <dbReference type="ARBA" id="ARBA00022452"/>
    </source>
</evidence>
<protein>
    <submittedName>
        <fullName evidence="15">Outer membrane receptor protein involved in Fe transport</fullName>
    </submittedName>
</protein>
<keyword evidence="8 15" id="KW-0675">Receptor</keyword>
<evidence type="ECO:0000256" key="2">
    <source>
        <dbReference type="ARBA" id="ARBA00009810"/>
    </source>
</evidence>
<dbReference type="PROSITE" id="PS52016">
    <property type="entry name" value="TONB_DEPENDENT_REC_3"/>
    <property type="match status" value="1"/>
</dbReference>
<organism evidence="15 16">
    <name type="scientific">Roseateles asaccharophilus</name>
    <dbReference type="NCBI Taxonomy" id="582607"/>
    <lineage>
        <taxon>Bacteria</taxon>
        <taxon>Pseudomonadati</taxon>
        <taxon>Pseudomonadota</taxon>
        <taxon>Betaproteobacteria</taxon>
        <taxon>Burkholderiales</taxon>
        <taxon>Sphaerotilaceae</taxon>
        <taxon>Roseateles</taxon>
    </lineage>
</organism>
<accession>A0ABU2ADF3</accession>
<dbReference type="Pfam" id="PF00593">
    <property type="entry name" value="TonB_dep_Rec_b-barrel"/>
    <property type="match status" value="1"/>
</dbReference>
<evidence type="ECO:0000256" key="3">
    <source>
        <dbReference type="ARBA" id="ARBA00022448"/>
    </source>
</evidence>
<reference evidence="15 16" key="1">
    <citation type="submission" date="2023-07" db="EMBL/GenBank/DDBJ databases">
        <title>Sorghum-associated microbial communities from plants grown in Nebraska, USA.</title>
        <authorList>
            <person name="Schachtman D."/>
        </authorList>
    </citation>
    <scope>NUCLEOTIDE SEQUENCE [LARGE SCALE GENOMIC DNA]</scope>
    <source>
        <strain evidence="15 16">BE316</strain>
    </source>
</reference>
<keyword evidence="4 10" id="KW-1134">Transmembrane beta strand</keyword>
<name>A0ABU2ADF3_9BURK</name>
<dbReference type="InterPro" id="IPR037066">
    <property type="entry name" value="Plug_dom_sf"/>
</dbReference>
<sequence length="979" mass="104333">MHKRTLLSTAAAAALGLIASSAFAQAQGNAQQLERVEVTGSRILSLNAESAAPIQVLSAADIAASGVANLQELLLKSPVFGTPAISRTNSNFSTSSAGVSTVDLRNLGSNRTLVLVNGRRYVSGVPGDTAVDFNTIPADFIERVEVMTGGASSTYGSDAVAGVVNVILKRNFQGLRMDAQMGVSEEGDDKKKKVSVTFGMNGSDGQGNLMVNLSASQQGAVYSRDRDFAAVDQASLGAFVTGDVKDVFTIARPFYSSFAPQGRFFYSDGTATRNFTYNAAGQQIPFSTNGPAGDGVGATGYNRSAVRTIAIPTDRLMLASKGEFNLNDSHTVFFESNYAATKTKTQLEPYPLDSTDLGGLIPAEFMVNGVKMRNPLVPDTIYNNAIDRDGDGLKDYNFTRRMSDIENRGNKAQRDTFRLLGGVKGEITKTWSYDAYAAHSFTKEGQTGTGQVNVMNFMNALSAVADVNDVNGNGNRTEAICKDAIARDQGCVAANIFGANTLSAAAARYIHAPSSLNTRITQTLVGASVSGEPFSLPAGPVGVAFGAEYRKETSSMEFDALTQTGLNAGNALPNTAGKFDVQEAFVEVRAPLLKNLPLVKTLDAQLAVRQGKYSTVGDTTSWNSGLDWGLNSTFRVRANYSVSTRAPNIAELYQAPSQTFPTGLVDPCLGKTLTGTDAVSVACRLVPGVVANMNANGGVFKLTQADLQGVSGFDSGNPNLDAEQGKSTTIGIVVTPKGIDLLKDFTFTADYYKIKIKDAINTPGRQYALNQCYGGGNTSFCQYITRRPADIGPNSAGSLEFINETSANTGGDFVEGVDVTATYRTRLFGGMFNSRIAYTYIMKAYNQATPQAERDFSQGEVGNARNRWVLNLGYNIGNLGVAATTTYFGQSYLDDVFMRDNFGSTNKMDGKVKSRAYLDLQANYKLGKSEVYFGIDNATATKAPPIISGLPGNTTGAETNASVYDAIGRRYYVGLRYSL</sequence>
<dbReference type="EMBL" id="JAVDXV010000009">
    <property type="protein sequence ID" value="MDR7335236.1"/>
    <property type="molecule type" value="Genomic_DNA"/>
</dbReference>
<keyword evidence="3 10" id="KW-0813">Transport</keyword>
<evidence type="ECO:0000256" key="1">
    <source>
        <dbReference type="ARBA" id="ARBA00004571"/>
    </source>
</evidence>
<keyword evidence="7 10" id="KW-0472">Membrane</keyword>
<dbReference type="RefSeq" id="WP_310332188.1">
    <property type="nucleotide sequence ID" value="NZ_JAVDXV010000009.1"/>
</dbReference>
<evidence type="ECO:0000313" key="16">
    <source>
        <dbReference type="Proteomes" id="UP001180825"/>
    </source>
</evidence>
<comment type="subcellular location">
    <subcellularLocation>
        <location evidence="1 10">Cell outer membrane</location>
        <topology evidence="1 10">Multi-pass membrane protein</topology>
    </subcellularLocation>
</comment>
<evidence type="ECO:0000256" key="10">
    <source>
        <dbReference type="PROSITE-ProRule" id="PRU01360"/>
    </source>
</evidence>
<dbReference type="InterPro" id="IPR036942">
    <property type="entry name" value="Beta-barrel_TonB_sf"/>
</dbReference>
<dbReference type="SUPFAM" id="SSF56935">
    <property type="entry name" value="Porins"/>
    <property type="match status" value="1"/>
</dbReference>
<feature type="domain" description="TonB-dependent receptor plug" evidence="14">
    <location>
        <begin position="49"/>
        <end position="163"/>
    </location>
</feature>
<keyword evidence="5 10" id="KW-0812">Transmembrane</keyword>
<keyword evidence="16" id="KW-1185">Reference proteome</keyword>
<evidence type="ECO:0000256" key="6">
    <source>
        <dbReference type="ARBA" id="ARBA00023077"/>
    </source>
</evidence>
<keyword evidence="6 11" id="KW-0798">TonB box</keyword>
<evidence type="ECO:0000256" key="7">
    <source>
        <dbReference type="ARBA" id="ARBA00023136"/>
    </source>
</evidence>
<feature type="domain" description="TonB-dependent receptor-like beta-barrel" evidence="13">
    <location>
        <begin position="416"/>
        <end position="937"/>
    </location>
</feature>
<dbReference type="InterPro" id="IPR012910">
    <property type="entry name" value="Plug_dom"/>
</dbReference>
<feature type="signal peptide" evidence="12">
    <location>
        <begin position="1"/>
        <end position="24"/>
    </location>
</feature>
<keyword evidence="9 10" id="KW-0998">Cell outer membrane</keyword>
<dbReference type="Pfam" id="PF07715">
    <property type="entry name" value="Plug"/>
    <property type="match status" value="1"/>
</dbReference>
<dbReference type="InterPro" id="IPR039426">
    <property type="entry name" value="TonB-dep_rcpt-like"/>
</dbReference>
<evidence type="ECO:0000259" key="13">
    <source>
        <dbReference type="Pfam" id="PF00593"/>
    </source>
</evidence>
<evidence type="ECO:0000256" key="5">
    <source>
        <dbReference type="ARBA" id="ARBA00022692"/>
    </source>
</evidence>
<evidence type="ECO:0000259" key="14">
    <source>
        <dbReference type="Pfam" id="PF07715"/>
    </source>
</evidence>
<evidence type="ECO:0000256" key="9">
    <source>
        <dbReference type="ARBA" id="ARBA00023237"/>
    </source>
</evidence>
<dbReference type="PANTHER" id="PTHR47234:SF2">
    <property type="entry name" value="TONB-DEPENDENT RECEPTOR"/>
    <property type="match status" value="1"/>
</dbReference>
<dbReference type="PANTHER" id="PTHR47234">
    <property type="match status" value="1"/>
</dbReference>
<feature type="chain" id="PRO_5047022226" evidence="12">
    <location>
        <begin position="25"/>
        <end position="979"/>
    </location>
</feature>